<feature type="transmembrane region" description="Helical" evidence="7">
    <location>
        <begin position="79"/>
        <end position="99"/>
    </location>
</feature>
<dbReference type="InterPro" id="IPR000515">
    <property type="entry name" value="MetI-like"/>
</dbReference>
<dbReference type="AlphaFoldDB" id="A0A5J6LIQ1"/>
<evidence type="ECO:0000256" key="6">
    <source>
        <dbReference type="ARBA" id="ARBA00023136"/>
    </source>
</evidence>
<dbReference type="PROSITE" id="PS50928">
    <property type="entry name" value="ABC_TM1"/>
    <property type="match status" value="2"/>
</dbReference>
<feature type="transmembrane region" description="Helical" evidence="7">
    <location>
        <begin position="413"/>
        <end position="434"/>
    </location>
</feature>
<dbReference type="KEGG" id="nik:F5I99_16670"/>
<dbReference type="Proteomes" id="UP000325606">
    <property type="component" value="Chromosome"/>
</dbReference>
<dbReference type="GO" id="GO:0005886">
    <property type="term" value="C:plasma membrane"/>
    <property type="evidence" value="ECO:0007669"/>
    <property type="project" value="UniProtKB-SubCell"/>
</dbReference>
<feature type="transmembrane region" description="Helical" evidence="7">
    <location>
        <begin position="260"/>
        <end position="278"/>
    </location>
</feature>
<evidence type="ECO:0000313" key="9">
    <source>
        <dbReference type="EMBL" id="QEW07991.1"/>
    </source>
</evidence>
<proteinExistence type="predicted"/>
<gene>
    <name evidence="9" type="ORF">F5I99_16670</name>
</gene>
<dbReference type="SUPFAM" id="SSF161098">
    <property type="entry name" value="MetI-like"/>
    <property type="match status" value="2"/>
</dbReference>
<feature type="transmembrane region" description="Helical" evidence="7">
    <location>
        <begin position="212"/>
        <end position="240"/>
    </location>
</feature>
<evidence type="ECO:0000313" key="10">
    <source>
        <dbReference type="Proteomes" id="UP000325606"/>
    </source>
</evidence>
<feature type="transmembrane region" description="Helical" evidence="7">
    <location>
        <begin position="351"/>
        <end position="371"/>
    </location>
</feature>
<dbReference type="CDD" id="cd06261">
    <property type="entry name" value="TM_PBP2"/>
    <property type="match status" value="2"/>
</dbReference>
<keyword evidence="4 7" id="KW-0812">Transmembrane</keyword>
<keyword evidence="3" id="KW-1003">Cell membrane</keyword>
<keyword evidence="6 7" id="KW-0472">Membrane</keyword>
<organism evidence="9 10">
    <name type="scientific">Nitrincola iocasae</name>
    <dbReference type="NCBI Taxonomy" id="2614693"/>
    <lineage>
        <taxon>Bacteria</taxon>
        <taxon>Pseudomonadati</taxon>
        <taxon>Pseudomonadota</taxon>
        <taxon>Gammaproteobacteria</taxon>
        <taxon>Oceanospirillales</taxon>
        <taxon>Oceanospirillaceae</taxon>
        <taxon>Nitrincola</taxon>
    </lineage>
</organism>
<feature type="transmembrane region" description="Helical" evidence="7">
    <location>
        <begin position="517"/>
        <end position="538"/>
    </location>
</feature>
<feature type="domain" description="ABC transmembrane type-1" evidence="8">
    <location>
        <begin position="77"/>
        <end position="278"/>
    </location>
</feature>
<keyword evidence="10" id="KW-1185">Reference proteome</keyword>
<feature type="transmembrane region" description="Helical" evidence="7">
    <location>
        <begin position="310"/>
        <end position="331"/>
    </location>
</feature>
<sequence length="543" mass="60324">MRSVANGSLSGATLLVVNMAVAHFSSARPLSLAQLPGWLAVSLVVGISLLAFLALAGWGHAAPYGYLLQERWFWELLRFSLWQALLSAVLSTLLALPLARSLALDPRLPGKPWFLSWCLLCFVMPSLILITGLVALFGRSGWLTPWLGESWRLYGLNGILLAHVFLNLPFAIRVLTFQWQSVPANTWKLSAQLGMTGWQRFRMIEWPVLRGVLPAVGGFIFLLCFNSFAVVLALGGGPAASTLEVAIFQALKYDFNPSEALFLAWTQLLVAGSIYLIFSRMGRFQWLAPAQAGPVWLPRLGPMFRWSGRLGYLLSVLFLTLPILVLLPLAWQADWAFLQQTQLTAVIMRSLVLAVAAALLAVCLALALLSLWRAGRREHFRQWVAGVALYPLVVPVMVVSVGLYILLLPWVDWQAYGWIAVILMNAVIALPFAFQQLRPAVSDYDASYARLLADLNLSRLTHWRCVYLPYLKPLLRRVLAISFVLALGDMSVFAIFGSDDWRTLPWLIYTLAGGYRLAEAAMVSVLLLVLALVALRLLESSYD</sequence>
<evidence type="ECO:0000256" key="5">
    <source>
        <dbReference type="ARBA" id="ARBA00022989"/>
    </source>
</evidence>
<dbReference type="EMBL" id="CP044222">
    <property type="protein sequence ID" value="QEW07991.1"/>
    <property type="molecule type" value="Genomic_DNA"/>
</dbReference>
<protein>
    <submittedName>
        <fullName evidence="9">ABC transporter permease subunit</fullName>
    </submittedName>
</protein>
<evidence type="ECO:0000256" key="3">
    <source>
        <dbReference type="ARBA" id="ARBA00022475"/>
    </source>
</evidence>
<dbReference type="PANTHER" id="PTHR30183:SF9">
    <property type="entry name" value="THIAMINE TRANSPORT SYSTEM PERMEASE PROTEIN THIP"/>
    <property type="match status" value="1"/>
</dbReference>
<keyword evidence="2" id="KW-0813">Transport</keyword>
<feature type="transmembrane region" description="Helical" evidence="7">
    <location>
        <begin position="114"/>
        <end position="137"/>
    </location>
</feature>
<evidence type="ECO:0000256" key="2">
    <source>
        <dbReference type="ARBA" id="ARBA00022448"/>
    </source>
</evidence>
<feature type="transmembrane region" description="Helical" evidence="7">
    <location>
        <begin position="478"/>
        <end position="497"/>
    </location>
</feature>
<feature type="transmembrane region" description="Helical" evidence="7">
    <location>
        <begin position="383"/>
        <end position="407"/>
    </location>
</feature>
<reference evidence="9 10" key="1">
    <citation type="submission" date="2019-09" db="EMBL/GenBank/DDBJ databases">
        <title>Nitrincola iocasae sp. nov., a bacterium isolated from the sediment collected at a cold seep field in South China Sea.</title>
        <authorList>
            <person name="Zhang H."/>
            <person name="Wang H."/>
            <person name="Li C."/>
        </authorList>
    </citation>
    <scope>NUCLEOTIDE SEQUENCE [LARGE SCALE GENOMIC DNA]</scope>
    <source>
        <strain evidence="9 10">KXZD1103</strain>
    </source>
</reference>
<dbReference type="RefSeq" id="WP_151057965.1">
    <property type="nucleotide sequence ID" value="NZ_CP044222.1"/>
</dbReference>
<evidence type="ECO:0000256" key="7">
    <source>
        <dbReference type="SAM" id="Phobius"/>
    </source>
</evidence>
<dbReference type="GO" id="GO:0055085">
    <property type="term" value="P:transmembrane transport"/>
    <property type="evidence" value="ECO:0007669"/>
    <property type="project" value="InterPro"/>
</dbReference>
<feature type="domain" description="ABC transmembrane type-1" evidence="8">
    <location>
        <begin position="347"/>
        <end position="538"/>
    </location>
</feature>
<feature type="transmembrane region" description="Helical" evidence="7">
    <location>
        <begin position="37"/>
        <end position="58"/>
    </location>
</feature>
<dbReference type="InterPro" id="IPR035906">
    <property type="entry name" value="MetI-like_sf"/>
</dbReference>
<accession>A0A5J6LIQ1</accession>
<evidence type="ECO:0000256" key="1">
    <source>
        <dbReference type="ARBA" id="ARBA00004651"/>
    </source>
</evidence>
<name>A0A5J6LIQ1_9GAMM</name>
<evidence type="ECO:0000256" key="4">
    <source>
        <dbReference type="ARBA" id="ARBA00022692"/>
    </source>
</evidence>
<dbReference type="Gene3D" id="1.10.3720.10">
    <property type="entry name" value="MetI-like"/>
    <property type="match status" value="2"/>
</dbReference>
<evidence type="ECO:0000259" key="8">
    <source>
        <dbReference type="PROSITE" id="PS50928"/>
    </source>
</evidence>
<keyword evidence="5 7" id="KW-1133">Transmembrane helix</keyword>
<comment type="subcellular location">
    <subcellularLocation>
        <location evidence="1">Cell membrane</location>
        <topology evidence="1">Multi-pass membrane protein</topology>
    </subcellularLocation>
</comment>
<dbReference type="PANTHER" id="PTHR30183">
    <property type="entry name" value="MOLYBDENUM TRANSPORT SYSTEM PERMEASE PROTEIN MODB"/>
    <property type="match status" value="1"/>
</dbReference>